<protein>
    <submittedName>
        <fullName evidence="6">LacI family DNA-binding transcriptional regulator</fullName>
    </submittedName>
</protein>
<dbReference type="InterPro" id="IPR010982">
    <property type="entry name" value="Lambda_DNA-bd_dom_sf"/>
</dbReference>
<keyword evidence="1" id="KW-0678">Repressor</keyword>
<evidence type="ECO:0000313" key="6">
    <source>
        <dbReference type="EMBL" id="MBC2596169.1"/>
    </source>
</evidence>
<dbReference type="InterPro" id="IPR046335">
    <property type="entry name" value="LacI/GalR-like_sensor"/>
</dbReference>
<dbReference type="Proteomes" id="UP000546464">
    <property type="component" value="Unassembled WGS sequence"/>
</dbReference>
<dbReference type="RefSeq" id="WP_185677087.1">
    <property type="nucleotide sequence ID" value="NZ_JACHVB010000063.1"/>
</dbReference>
<dbReference type="EMBL" id="JACHVB010000063">
    <property type="protein sequence ID" value="MBC2596169.1"/>
    <property type="molecule type" value="Genomic_DNA"/>
</dbReference>
<reference evidence="6 7" key="1">
    <citation type="submission" date="2020-07" db="EMBL/GenBank/DDBJ databases">
        <authorList>
            <person name="Feng X."/>
        </authorList>
    </citation>
    <scope>NUCLEOTIDE SEQUENCE [LARGE SCALE GENOMIC DNA]</scope>
    <source>
        <strain evidence="6 7">JCM31066</strain>
    </source>
</reference>
<evidence type="ECO:0000256" key="2">
    <source>
        <dbReference type="ARBA" id="ARBA00023015"/>
    </source>
</evidence>
<dbReference type="SMART" id="SM00354">
    <property type="entry name" value="HTH_LACI"/>
    <property type="match status" value="1"/>
</dbReference>
<dbReference type="InterPro" id="IPR028082">
    <property type="entry name" value="Peripla_BP_I"/>
</dbReference>
<dbReference type="InterPro" id="IPR000843">
    <property type="entry name" value="HTH_LacI"/>
</dbReference>
<evidence type="ECO:0000256" key="3">
    <source>
        <dbReference type="ARBA" id="ARBA00023125"/>
    </source>
</evidence>
<sequence>MNSSPDMPVTQRDLARRLGLSQSSVSLALADHPRISPAVKERVRAEAERSRYRVDPRLSALAAYRNKKNTPSYKGTIAWVTNFEEREGWKRHRLFYEFYEGVKRALLRSGYRLETHWLANPEMAPERFRTMLRSRGIEGLILAPQQLPDTRIDLDLSDFAAVSLGFSLIEPQFHVVHGELFSGVETIYRKYEELGHKRIGLLVDEESDDRTAHHILGAFLARAYLAKRPGAELVKRIGDMSENIEAIADWIRKNRIDGVIVSAGSAVVEDLTRAGIRIPEDVSFGVHLLTEAADTGGMVLDSQRTGEIAAQRLISLLHNWEKGVPESVEHIAVKQRFYLGKTIIDRSSNG</sequence>
<dbReference type="Gene3D" id="1.10.260.40">
    <property type="entry name" value="lambda repressor-like DNA-binding domains"/>
    <property type="match status" value="1"/>
</dbReference>
<gene>
    <name evidence="6" type="ORF">H5P28_18020</name>
</gene>
<keyword evidence="7" id="KW-1185">Reference proteome</keyword>
<dbReference type="AlphaFoldDB" id="A0A842HII2"/>
<comment type="caution">
    <text evidence="6">The sequence shown here is derived from an EMBL/GenBank/DDBJ whole genome shotgun (WGS) entry which is preliminary data.</text>
</comment>
<dbReference type="GO" id="GO:0003700">
    <property type="term" value="F:DNA-binding transcription factor activity"/>
    <property type="evidence" value="ECO:0007669"/>
    <property type="project" value="TreeGrafter"/>
</dbReference>
<dbReference type="SUPFAM" id="SSF53822">
    <property type="entry name" value="Periplasmic binding protein-like I"/>
    <property type="match status" value="1"/>
</dbReference>
<dbReference type="PANTHER" id="PTHR30146">
    <property type="entry name" value="LACI-RELATED TRANSCRIPTIONAL REPRESSOR"/>
    <property type="match status" value="1"/>
</dbReference>
<dbReference type="Gene3D" id="3.40.50.2300">
    <property type="match status" value="2"/>
</dbReference>
<dbReference type="PANTHER" id="PTHR30146:SF148">
    <property type="entry name" value="HTH-TYPE TRANSCRIPTIONAL REPRESSOR PURR-RELATED"/>
    <property type="match status" value="1"/>
</dbReference>
<dbReference type="GO" id="GO:0000976">
    <property type="term" value="F:transcription cis-regulatory region binding"/>
    <property type="evidence" value="ECO:0007669"/>
    <property type="project" value="TreeGrafter"/>
</dbReference>
<evidence type="ECO:0000256" key="4">
    <source>
        <dbReference type="ARBA" id="ARBA00023163"/>
    </source>
</evidence>
<keyword evidence="4" id="KW-0804">Transcription</keyword>
<organism evidence="6 7">
    <name type="scientific">Ruficoccus amylovorans</name>
    <dbReference type="NCBI Taxonomy" id="1804625"/>
    <lineage>
        <taxon>Bacteria</taxon>
        <taxon>Pseudomonadati</taxon>
        <taxon>Verrucomicrobiota</taxon>
        <taxon>Opitutia</taxon>
        <taxon>Puniceicoccales</taxon>
        <taxon>Cerasicoccaceae</taxon>
        <taxon>Ruficoccus</taxon>
    </lineage>
</organism>
<dbReference type="Pfam" id="PF13377">
    <property type="entry name" value="Peripla_BP_3"/>
    <property type="match status" value="1"/>
</dbReference>
<evidence type="ECO:0000259" key="5">
    <source>
        <dbReference type="PROSITE" id="PS50932"/>
    </source>
</evidence>
<accession>A0A842HII2</accession>
<dbReference type="PROSITE" id="PS50932">
    <property type="entry name" value="HTH_LACI_2"/>
    <property type="match status" value="1"/>
</dbReference>
<feature type="domain" description="HTH lacI-type" evidence="5">
    <location>
        <begin position="9"/>
        <end position="63"/>
    </location>
</feature>
<proteinExistence type="predicted"/>
<dbReference type="SUPFAM" id="SSF47413">
    <property type="entry name" value="lambda repressor-like DNA-binding domains"/>
    <property type="match status" value="1"/>
</dbReference>
<name>A0A842HII2_9BACT</name>
<evidence type="ECO:0000256" key="1">
    <source>
        <dbReference type="ARBA" id="ARBA00022491"/>
    </source>
</evidence>
<keyword evidence="3 6" id="KW-0238">DNA-binding</keyword>
<keyword evidence="2" id="KW-0805">Transcription regulation</keyword>
<evidence type="ECO:0000313" key="7">
    <source>
        <dbReference type="Proteomes" id="UP000546464"/>
    </source>
</evidence>